<reference evidence="7" key="3">
    <citation type="submission" date="2015-06" db="UniProtKB">
        <authorList>
            <consortium name="EnsemblMetazoa"/>
        </authorList>
    </citation>
    <scope>IDENTIFICATION</scope>
</reference>
<gene>
    <name evidence="7" type="primary">20198366</name>
    <name evidence="6" type="ORF">HELRODRAFT_159578</name>
</gene>
<keyword evidence="1 3" id="KW-0479">Metal-binding</keyword>
<dbReference type="SUPFAM" id="SSF57850">
    <property type="entry name" value="RING/U-box"/>
    <property type="match status" value="1"/>
</dbReference>
<evidence type="ECO:0000256" key="1">
    <source>
        <dbReference type="ARBA" id="ARBA00022771"/>
    </source>
</evidence>
<dbReference type="PROSITE" id="PS50089">
    <property type="entry name" value="ZF_RING_2"/>
    <property type="match status" value="1"/>
</dbReference>
<feature type="domain" description="RING-type" evidence="5">
    <location>
        <begin position="15"/>
        <end position="69"/>
    </location>
</feature>
<dbReference type="RefSeq" id="XP_009009704.1">
    <property type="nucleotide sequence ID" value="XM_009011456.1"/>
</dbReference>
<evidence type="ECO:0000313" key="8">
    <source>
        <dbReference type="Proteomes" id="UP000015101"/>
    </source>
</evidence>
<dbReference type="EMBL" id="KB095811">
    <property type="protein sequence ID" value="ESO12984.1"/>
    <property type="molecule type" value="Genomic_DNA"/>
</dbReference>
<name>T1EP66_HELRO</name>
<dbReference type="PANTHER" id="PTHR10725:SF74">
    <property type="entry name" value="ERAP1-LIKE C-TERMINAL DOMAIN-CONTAINING PROTEIN"/>
    <property type="match status" value="1"/>
</dbReference>
<dbReference type="EnsemblMetazoa" id="HelroT159578">
    <property type="protein sequence ID" value="HelroP159578"/>
    <property type="gene ID" value="HelroG159578"/>
</dbReference>
<reference evidence="6 8" key="2">
    <citation type="journal article" date="2013" name="Nature">
        <title>Insights into bilaterian evolution from three spiralian genomes.</title>
        <authorList>
            <person name="Simakov O."/>
            <person name="Marletaz F."/>
            <person name="Cho S.J."/>
            <person name="Edsinger-Gonzales E."/>
            <person name="Havlak P."/>
            <person name="Hellsten U."/>
            <person name="Kuo D.H."/>
            <person name="Larsson T."/>
            <person name="Lv J."/>
            <person name="Arendt D."/>
            <person name="Savage R."/>
            <person name="Osoegawa K."/>
            <person name="de Jong P."/>
            <person name="Grimwood J."/>
            <person name="Chapman J.A."/>
            <person name="Shapiro H."/>
            <person name="Aerts A."/>
            <person name="Otillar R.P."/>
            <person name="Terry A.Y."/>
            <person name="Boore J.L."/>
            <person name="Grigoriev I.V."/>
            <person name="Lindberg D.R."/>
            <person name="Seaver E.C."/>
            <person name="Weisblat D.A."/>
            <person name="Putnam N.H."/>
            <person name="Rokhsar D.S."/>
        </authorList>
    </citation>
    <scope>NUCLEOTIDE SEQUENCE</scope>
</reference>
<reference evidence="8" key="1">
    <citation type="submission" date="2012-12" db="EMBL/GenBank/DDBJ databases">
        <authorList>
            <person name="Hellsten U."/>
            <person name="Grimwood J."/>
            <person name="Chapman J.A."/>
            <person name="Shapiro H."/>
            <person name="Aerts A."/>
            <person name="Otillar R.P."/>
            <person name="Terry A.Y."/>
            <person name="Boore J.L."/>
            <person name="Simakov O."/>
            <person name="Marletaz F."/>
            <person name="Cho S.-J."/>
            <person name="Edsinger-Gonzales E."/>
            <person name="Havlak P."/>
            <person name="Kuo D.-H."/>
            <person name="Larsson T."/>
            <person name="Lv J."/>
            <person name="Arendt D."/>
            <person name="Savage R."/>
            <person name="Osoegawa K."/>
            <person name="de Jong P."/>
            <person name="Lindberg D.R."/>
            <person name="Seaver E.C."/>
            <person name="Weisblat D.A."/>
            <person name="Putnam N.H."/>
            <person name="Grigoriev I.V."/>
            <person name="Rokhsar D.S."/>
        </authorList>
    </citation>
    <scope>NUCLEOTIDE SEQUENCE</scope>
</reference>
<dbReference type="Gene3D" id="2.120.10.30">
    <property type="entry name" value="TolB, C-terminal domain"/>
    <property type="match status" value="1"/>
</dbReference>
<evidence type="ECO:0000313" key="7">
    <source>
        <dbReference type="EnsemblMetazoa" id="HelroP159578"/>
    </source>
</evidence>
<dbReference type="SUPFAM" id="SSF63829">
    <property type="entry name" value="Calcium-dependent phosphotriesterase"/>
    <property type="match status" value="1"/>
</dbReference>
<dbReference type="GO" id="GO:0008270">
    <property type="term" value="F:zinc ion binding"/>
    <property type="evidence" value="ECO:0007669"/>
    <property type="project" value="UniProtKB-KW"/>
</dbReference>
<dbReference type="InParanoid" id="T1EP66"/>
<dbReference type="EMBL" id="AMQM01000275">
    <property type="status" value="NOT_ANNOTATED_CDS"/>
    <property type="molecule type" value="Genomic_DNA"/>
</dbReference>
<accession>T1EP66</accession>
<proteinExistence type="predicted"/>
<dbReference type="AlphaFoldDB" id="T1EP66"/>
<sequence>MNNKEIQETCKMIICTLCGATIRDPVTNANCFDVFCKFCIEDYFEKFTSYQSSLKSSKNVGANVTCPVCGKVFHHLSLVTGFHKDNPVLKFIQKKSMDGLLTDKVRIKNYVVESTDKLTRSESALKDIILRINYLHDQKVKDLDFMKQKINGIVNEAIQNIKNAGSKLFSQIDNIKSIFMHSINAIKQYCELVQSSASKLLTSLMINYTDSVNEVFAGLNVEKILKRASEISKQPELISIPPTVMAKYSFEYSSASAGSLGELRQLPDPYVLPEKLFHENNLSKEKSSSKLSPVSNSVAMGVRRKWSTCLRDASHHSSKPSGVCFFNSNQNVAVTEMAKGTLLSLSTTDGKVVETIINKQNFYPLGLTRLETSGEFATIDKNSRTVSEVRNKFLKPVKTIFNLPQALGYYNEMFFVTDSHRKSLTCLNRNGRINWLIGNREENFFSSPNYLSVCHKHHRIFVSDENCLKIFDTKGNHVKSVSDPKWQLKGSCVDSCGNVIVVEDSRNRLMKFDQNGEYVNDLPASLNFRSARWVLRSALNFASDGEIVREVGREFQRKGPEKAKADLAKECLTRVKKKREKEDDRKPGRLGSINISDKYLGNNLD</sequence>
<organism evidence="7 8">
    <name type="scientific">Helobdella robusta</name>
    <name type="common">Californian leech</name>
    <dbReference type="NCBI Taxonomy" id="6412"/>
    <lineage>
        <taxon>Eukaryota</taxon>
        <taxon>Metazoa</taxon>
        <taxon>Spiralia</taxon>
        <taxon>Lophotrochozoa</taxon>
        <taxon>Annelida</taxon>
        <taxon>Clitellata</taxon>
        <taxon>Hirudinea</taxon>
        <taxon>Rhynchobdellida</taxon>
        <taxon>Glossiphoniidae</taxon>
        <taxon>Helobdella</taxon>
    </lineage>
</organism>
<dbReference type="InterPro" id="IPR001841">
    <property type="entry name" value="Znf_RING"/>
</dbReference>
<evidence type="ECO:0000313" key="6">
    <source>
        <dbReference type="EMBL" id="ESO12984.1"/>
    </source>
</evidence>
<evidence type="ECO:0000256" key="4">
    <source>
        <dbReference type="SAM" id="MobiDB-lite"/>
    </source>
</evidence>
<evidence type="ECO:0000256" key="3">
    <source>
        <dbReference type="PROSITE-ProRule" id="PRU00175"/>
    </source>
</evidence>
<keyword evidence="8" id="KW-1185">Reference proteome</keyword>
<feature type="region of interest" description="Disordered" evidence="4">
    <location>
        <begin position="576"/>
        <end position="605"/>
    </location>
</feature>
<keyword evidence="1 3" id="KW-0863">Zinc-finger</keyword>
<dbReference type="InterPro" id="IPR011042">
    <property type="entry name" value="6-blade_b-propeller_TolB-like"/>
</dbReference>
<dbReference type="InterPro" id="IPR013083">
    <property type="entry name" value="Znf_RING/FYVE/PHD"/>
</dbReference>
<evidence type="ECO:0000256" key="2">
    <source>
        <dbReference type="ARBA" id="ARBA00022833"/>
    </source>
</evidence>
<dbReference type="PANTHER" id="PTHR10725">
    <property type="entry name" value="THAP DOMAIN-CONTAINING PROTEIN 9"/>
    <property type="match status" value="1"/>
</dbReference>
<keyword evidence="2" id="KW-0862">Zinc</keyword>
<dbReference type="KEGG" id="hro:HELRODRAFT_159578"/>
<dbReference type="HOGENOM" id="CLU_451508_0_0_1"/>
<dbReference type="GeneID" id="20198366"/>
<evidence type="ECO:0000259" key="5">
    <source>
        <dbReference type="PROSITE" id="PS50089"/>
    </source>
</evidence>
<dbReference type="Gene3D" id="3.30.40.10">
    <property type="entry name" value="Zinc/RING finger domain, C3HC4 (zinc finger)"/>
    <property type="match status" value="1"/>
</dbReference>
<dbReference type="Proteomes" id="UP000015101">
    <property type="component" value="Unassembled WGS sequence"/>
</dbReference>
<dbReference type="CTD" id="20198366"/>
<protein>
    <recommendedName>
        <fullName evidence="5">RING-type domain-containing protein</fullName>
    </recommendedName>
</protein>